<evidence type="ECO:0000256" key="4">
    <source>
        <dbReference type="PROSITE-ProRule" id="PRU00335"/>
    </source>
</evidence>
<dbReference type="PROSITE" id="PS50977">
    <property type="entry name" value="HTH_TETR_2"/>
    <property type="match status" value="1"/>
</dbReference>
<evidence type="ECO:0000256" key="1">
    <source>
        <dbReference type="ARBA" id="ARBA00023015"/>
    </source>
</evidence>
<feature type="domain" description="HTH tetR-type" evidence="5">
    <location>
        <begin position="5"/>
        <end position="65"/>
    </location>
</feature>
<dbReference type="AlphaFoldDB" id="A0A1I2HZQ3"/>
<name>A0A1I2HZQ3_9ACTN</name>
<reference evidence="6 7" key="1">
    <citation type="submission" date="2016-10" db="EMBL/GenBank/DDBJ databases">
        <authorList>
            <person name="de Groot N.N."/>
        </authorList>
    </citation>
    <scope>NUCLEOTIDE SEQUENCE [LARGE SCALE GENOMIC DNA]</scope>
    <source>
        <strain evidence="6 7">DSM 43019</strain>
    </source>
</reference>
<evidence type="ECO:0000313" key="6">
    <source>
        <dbReference type="EMBL" id="SFF34066.1"/>
    </source>
</evidence>
<dbReference type="InterPro" id="IPR025996">
    <property type="entry name" value="MT1864/Rv1816-like_C"/>
</dbReference>
<evidence type="ECO:0000256" key="3">
    <source>
        <dbReference type="ARBA" id="ARBA00023163"/>
    </source>
</evidence>
<accession>A0A1I2HZQ3</accession>
<dbReference type="InterPro" id="IPR009057">
    <property type="entry name" value="Homeodomain-like_sf"/>
</dbReference>
<evidence type="ECO:0000256" key="2">
    <source>
        <dbReference type="ARBA" id="ARBA00023125"/>
    </source>
</evidence>
<proteinExistence type="predicted"/>
<dbReference type="RefSeq" id="WP_093617557.1">
    <property type="nucleotide sequence ID" value="NZ_BOMT01000053.1"/>
</dbReference>
<evidence type="ECO:0000313" key="7">
    <source>
        <dbReference type="Proteomes" id="UP000199645"/>
    </source>
</evidence>
<dbReference type="Gene3D" id="1.10.357.10">
    <property type="entry name" value="Tetracycline Repressor, domain 2"/>
    <property type="match status" value="1"/>
</dbReference>
<protein>
    <submittedName>
        <fullName evidence="6">Regulatory protein, tetR family</fullName>
    </submittedName>
</protein>
<dbReference type="STRING" id="35752.SAMN05421541_1092"/>
<dbReference type="Pfam" id="PF13305">
    <property type="entry name" value="TetR_C_33"/>
    <property type="match status" value="1"/>
</dbReference>
<dbReference type="InterPro" id="IPR001647">
    <property type="entry name" value="HTH_TetR"/>
</dbReference>
<dbReference type="OrthoDB" id="71867at2"/>
<dbReference type="Gene3D" id="1.10.10.60">
    <property type="entry name" value="Homeodomain-like"/>
    <property type="match status" value="1"/>
</dbReference>
<dbReference type="GO" id="GO:0003677">
    <property type="term" value="F:DNA binding"/>
    <property type="evidence" value="ECO:0007669"/>
    <property type="project" value="UniProtKB-UniRule"/>
</dbReference>
<dbReference type="SUPFAM" id="SSF48498">
    <property type="entry name" value="Tetracyclin repressor-like, C-terminal domain"/>
    <property type="match status" value="1"/>
</dbReference>
<keyword evidence="2 4" id="KW-0238">DNA-binding</keyword>
<dbReference type="Proteomes" id="UP000199645">
    <property type="component" value="Unassembled WGS sequence"/>
</dbReference>
<gene>
    <name evidence="6" type="ORF">SAMN05421541_1092</name>
</gene>
<dbReference type="SUPFAM" id="SSF46689">
    <property type="entry name" value="Homeodomain-like"/>
    <property type="match status" value="1"/>
</dbReference>
<keyword evidence="3" id="KW-0804">Transcription</keyword>
<organism evidence="6 7">
    <name type="scientific">Actinoplanes philippinensis</name>
    <dbReference type="NCBI Taxonomy" id="35752"/>
    <lineage>
        <taxon>Bacteria</taxon>
        <taxon>Bacillati</taxon>
        <taxon>Actinomycetota</taxon>
        <taxon>Actinomycetes</taxon>
        <taxon>Micromonosporales</taxon>
        <taxon>Micromonosporaceae</taxon>
        <taxon>Actinoplanes</taxon>
    </lineage>
</organism>
<dbReference type="EMBL" id="FONV01000009">
    <property type="protein sequence ID" value="SFF34066.1"/>
    <property type="molecule type" value="Genomic_DNA"/>
</dbReference>
<dbReference type="Pfam" id="PF00440">
    <property type="entry name" value="TetR_N"/>
    <property type="match status" value="1"/>
</dbReference>
<keyword evidence="1" id="KW-0805">Transcription regulation</keyword>
<feature type="DNA-binding region" description="H-T-H motif" evidence="4">
    <location>
        <begin position="28"/>
        <end position="47"/>
    </location>
</feature>
<dbReference type="InterPro" id="IPR036271">
    <property type="entry name" value="Tet_transcr_reg_TetR-rel_C_sf"/>
</dbReference>
<keyword evidence="7" id="KW-1185">Reference proteome</keyword>
<evidence type="ECO:0000259" key="5">
    <source>
        <dbReference type="PROSITE" id="PS50977"/>
    </source>
</evidence>
<sequence>MARANLTSAAVIAAAADLADRDGFDTITLSALARGLGVQTASLYSHVRDRSALVEGVHRLALGELADRIALAIGGRAGHDALTALAGAHRDYAREFPGRWTALQRPATEATVRSEAAGRVAGLTLAVLRGYPLPESELVHAVRLLAATVNGFLALQANGSIAHREPDPDLSWRRALDALDVAFRSWPAPAAGSSPAERKS</sequence>